<organism evidence="1">
    <name type="scientific">Hexamita inflata</name>
    <dbReference type="NCBI Taxonomy" id="28002"/>
    <lineage>
        <taxon>Eukaryota</taxon>
        <taxon>Metamonada</taxon>
        <taxon>Diplomonadida</taxon>
        <taxon>Hexamitidae</taxon>
        <taxon>Hexamitinae</taxon>
        <taxon>Hexamita</taxon>
    </lineage>
</organism>
<reference evidence="2 3" key="2">
    <citation type="submission" date="2024-07" db="EMBL/GenBank/DDBJ databases">
        <authorList>
            <person name="Akdeniz Z."/>
        </authorList>
    </citation>
    <scope>NUCLEOTIDE SEQUENCE [LARGE SCALE GENOMIC DNA]</scope>
</reference>
<keyword evidence="3" id="KW-1185">Reference proteome</keyword>
<accession>A0AA86U2E0</accession>
<comment type="caution">
    <text evidence="1">The sequence shown here is derived from an EMBL/GenBank/DDBJ whole genome shotgun (WGS) entry which is preliminary data.</text>
</comment>
<dbReference type="EMBL" id="CATOUU010000652">
    <property type="protein sequence ID" value="CAI9937794.1"/>
    <property type="molecule type" value="Genomic_DNA"/>
</dbReference>
<dbReference type="AlphaFoldDB" id="A0AA86U2E0"/>
<reference evidence="1" key="1">
    <citation type="submission" date="2023-06" db="EMBL/GenBank/DDBJ databases">
        <authorList>
            <person name="Kurt Z."/>
        </authorList>
    </citation>
    <scope>NUCLEOTIDE SEQUENCE</scope>
</reference>
<proteinExistence type="predicted"/>
<name>A0AA86U2E0_9EUKA</name>
<sequence>MSTKLVLSPKQMEFQQLMTAKNYETLQIFVNQLQDNVQVRDMMNLIQDISDETNTTVLKIHFDKTIAQMFVNKLRQNPECFDIDNLFQLLDIEVNSIQRNNKDIEIIFQAISELNPFENISYVKNQYPTPPTELKSMGQFQQYSYGRWNCFFLFTM</sequence>
<gene>
    <name evidence="1" type="ORF">HINF_LOCUS25439</name>
    <name evidence="2" type="ORF">HINF_LOCUS42795</name>
</gene>
<evidence type="ECO:0000313" key="3">
    <source>
        <dbReference type="Proteomes" id="UP001642409"/>
    </source>
</evidence>
<dbReference type="EMBL" id="CAXDID020000176">
    <property type="protein sequence ID" value="CAL6048655.1"/>
    <property type="molecule type" value="Genomic_DNA"/>
</dbReference>
<evidence type="ECO:0000313" key="1">
    <source>
        <dbReference type="EMBL" id="CAI9937794.1"/>
    </source>
</evidence>
<dbReference type="Proteomes" id="UP001642409">
    <property type="component" value="Unassembled WGS sequence"/>
</dbReference>
<evidence type="ECO:0000313" key="2">
    <source>
        <dbReference type="EMBL" id="CAL6048655.1"/>
    </source>
</evidence>
<protein>
    <submittedName>
        <fullName evidence="2">Hypothetical_protein</fullName>
    </submittedName>
</protein>